<dbReference type="Proteomes" id="UP000238916">
    <property type="component" value="Unassembled WGS sequence"/>
</dbReference>
<accession>A0A2U3KHX7</accession>
<evidence type="ECO:0000313" key="1">
    <source>
        <dbReference type="EMBL" id="SPF39274.1"/>
    </source>
</evidence>
<evidence type="ECO:0000313" key="2">
    <source>
        <dbReference type="Proteomes" id="UP000238916"/>
    </source>
</evidence>
<dbReference type="AlphaFoldDB" id="A0A2U3KHX7"/>
<protein>
    <submittedName>
        <fullName evidence="1">Uncharacterized protein</fullName>
    </submittedName>
</protein>
<proteinExistence type="predicted"/>
<reference evidence="2" key="1">
    <citation type="submission" date="2018-02" db="EMBL/GenBank/DDBJ databases">
        <authorList>
            <person name="Hausmann B."/>
        </authorList>
    </citation>
    <scope>NUCLEOTIDE SEQUENCE [LARGE SCALE GENOMIC DNA]</scope>
    <source>
        <strain evidence="2">Peat soil MAG SbF1</strain>
    </source>
</reference>
<sequence>MSTEGSVINDNFLNEEFPNGQIPAVESLSVISTSSLTKFVLGTIDCIPTINF</sequence>
<gene>
    <name evidence="1" type="ORF">SBF1_2050005</name>
</gene>
<dbReference type="EMBL" id="OMOF01000119">
    <property type="protein sequence ID" value="SPF39274.1"/>
    <property type="molecule type" value="Genomic_DNA"/>
</dbReference>
<organism evidence="1 2">
    <name type="scientific">Candidatus Desulfosporosinus infrequens</name>
    <dbReference type="NCBI Taxonomy" id="2043169"/>
    <lineage>
        <taxon>Bacteria</taxon>
        <taxon>Bacillati</taxon>
        <taxon>Bacillota</taxon>
        <taxon>Clostridia</taxon>
        <taxon>Eubacteriales</taxon>
        <taxon>Desulfitobacteriaceae</taxon>
        <taxon>Desulfosporosinus</taxon>
    </lineage>
</organism>
<name>A0A2U3KHX7_9FIRM</name>